<dbReference type="InterPro" id="IPR005886">
    <property type="entry name" value="UDP_G4E"/>
</dbReference>
<dbReference type="UniPathway" id="UPA00214"/>
<organism evidence="12 13">
    <name type="scientific">Stutzerimonas stutzeri</name>
    <name type="common">Pseudomonas stutzeri</name>
    <dbReference type="NCBI Taxonomy" id="316"/>
    <lineage>
        <taxon>Bacteria</taxon>
        <taxon>Pseudomonadati</taxon>
        <taxon>Pseudomonadota</taxon>
        <taxon>Gammaproteobacteria</taxon>
        <taxon>Pseudomonadales</taxon>
        <taxon>Pseudomonadaceae</taxon>
        <taxon>Stutzerimonas</taxon>
    </lineage>
</organism>
<comment type="similarity">
    <text evidence="4 10">Belongs to the NAD(P)-dependent epimerase/dehydratase family.</text>
</comment>
<dbReference type="InterPro" id="IPR001509">
    <property type="entry name" value="Epimerase_deHydtase"/>
</dbReference>
<dbReference type="EC" id="5.1.3.2" evidence="5 10"/>
<accession>A0A2N8RFW1</accession>
<dbReference type="GO" id="GO:0006012">
    <property type="term" value="P:galactose metabolic process"/>
    <property type="evidence" value="ECO:0007669"/>
    <property type="project" value="UniProtKB-UniPathway"/>
</dbReference>
<dbReference type="AlphaFoldDB" id="A0A2N8RFW1"/>
<dbReference type="NCBIfam" id="NF007956">
    <property type="entry name" value="PRK10675.1"/>
    <property type="match status" value="1"/>
</dbReference>
<evidence type="ECO:0000256" key="6">
    <source>
        <dbReference type="ARBA" id="ARBA00018569"/>
    </source>
</evidence>
<dbReference type="PANTHER" id="PTHR43725">
    <property type="entry name" value="UDP-GLUCOSE 4-EPIMERASE"/>
    <property type="match status" value="1"/>
</dbReference>
<dbReference type="SUPFAM" id="SSF51735">
    <property type="entry name" value="NAD(P)-binding Rossmann-fold domains"/>
    <property type="match status" value="1"/>
</dbReference>
<dbReference type="Pfam" id="PF01370">
    <property type="entry name" value="Epimerase"/>
    <property type="match status" value="1"/>
</dbReference>
<keyword evidence="9 10" id="KW-0413">Isomerase</keyword>
<comment type="subunit">
    <text evidence="10">Homodimer.</text>
</comment>
<evidence type="ECO:0000256" key="3">
    <source>
        <dbReference type="ARBA" id="ARBA00004947"/>
    </source>
</evidence>
<dbReference type="Gene3D" id="3.40.50.720">
    <property type="entry name" value="NAD(P)-binding Rossmann-like Domain"/>
    <property type="match status" value="1"/>
</dbReference>
<dbReference type="Proteomes" id="UP000236003">
    <property type="component" value="Unassembled WGS sequence"/>
</dbReference>
<comment type="catalytic activity">
    <reaction evidence="1 10">
        <text>UDP-alpha-D-glucose = UDP-alpha-D-galactose</text>
        <dbReference type="Rhea" id="RHEA:22168"/>
        <dbReference type="ChEBI" id="CHEBI:58885"/>
        <dbReference type="ChEBI" id="CHEBI:66914"/>
        <dbReference type="EC" id="5.1.3.2"/>
    </reaction>
</comment>
<protein>
    <recommendedName>
        <fullName evidence="6 10">UDP-glucose 4-epimerase</fullName>
        <ecNumber evidence="5 10">5.1.3.2</ecNumber>
    </recommendedName>
</protein>
<evidence type="ECO:0000256" key="4">
    <source>
        <dbReference type="ARBA" id="ARBA00007637"/>
    </source>
</evidence>
<comment type="caution">
    <text evidence="12">The sequence shown here is derived from an EMBL/GenBank/DDBJ whole genome shotgun (WGS) entry which is preliminary data.</text>
</comment>
<dbReference type="RefSeq" id="WP_102820407.1">
    <property type="nucleotide sequence ID" value="NZ_JAMOHR010000006.1"/>
</dbReference>
<dbReference type="CDD" id="cd05247">
    <property type="entry name" value="UDP_G4E_1_SDR_e"/>
    <property type="match status" value="1"/>
</dbReference>
<reference evidence="12 13" key="1">
    <citation type="submission" date="2018-01" db="EMBL/GenBank/DDBJ databases">
        <title>Denitrification phenotypes of diverse strains of Pseudomonas stutzeri.</title>
        <authorList>
            <person name="Milligan D.A."/>
            <person name="Bergaust L."/>
            <person name="Bakken L.R."/>
            <person name="Frostegard A."/>
        </authorList>
    </citation>
    <scope>NUCLEOTIDE SEQUENCE [LARGE SCALE GENOMIC DNA]</scope>
    <source>
        <strain evidence="12 13">CCUG 44592</strain>
    </source>
</reference>
<dbReference type="GO" id="GO:0003978">
    <property type="term" value="F:UDP-glucose 4-epimerase activity"/>
    <property type="evidence" value="ECO:0007669"/>
    <property type="project" value="UniProtKB-UniRule"/>
</dbReference>
<dbReference type="PANTHER" id="PTHR43725:SF47">
    <property type="entry name" value="UDP-GLUCOSE 4-EPIMERASE"/>
    <property type="match status" value="1"/>
</dbReference>
<evidence type="ECO:0000313" key="12">
    <source>
        <dbReference type="EMBL" id="PNF59968.1"/>
    </source>
</evidence>
<dbReference type="GO" id="GO:0005829">
    <property type="term" value="C:cytosol"/>
    <property type="evidence" value="ECO:0007669"/>
    <property type="project" value="TreeGrafter"/>
</dbReference>
<keyword evidence="8" id="KW-0299">Galactose metabolism</keyword>
<evidence type="ECO:0000256" key="2">
    <source>
        <dbReference type="ARBA" id="ARBA00001911"/>
    </source>
</evidence>
<dbReference type="EMBL" id="POUM01000006">
    <property type="protein sequence ID" value="PNF59968.1"/>
    <property type="molecule type" value="Genomic_DNA"/>
</dbReference>
<evidence type="ECO:0000256" key="9">
    <source>
        <dbReference type="ARBA" id="ARBA00023235"/>
    </source>
</evidence>
<evidence type="ECO:0000256" key="5">
    <source>
        <dbReference type="ARBA" id="ARBA00013189"/>
    </source>
</evidence>
<dbReference type="NCBIfam" id="TIGR01179">
    <property type="entry name" value="galE"/>
    <property type="match status" value="1"/>
</dbReference>
<evidence type="ECO:0000256" key="8">
    <source>
        <dbReference type="ARBA" id="ARBA00023144"/>
    </source>
</evidence>
<evidence type="ECO:0000259" key="11">
    <source>
        <dbReference type="Pfam" id="PF01370"/>
    </source>
</evidence>
<comment type="cofactor">
    <cofactor evidence="2 10">
        <name>NAD(+)</name>
        <dbReference type="ChEBI" id="CHEBI:57540"/>
    </cofactor>
</comment>
<keyword evidence="7 10" id="KW-0520">NAD</keyword>
<evidence type="ECO:0000313" key="13">
    <source>
        <dbReference type="Proteomes" id="UP000236003"/>
    </source>
</evidence>
<dbReference type="InterPro" id="IPR036291">
    <property type="entry name" value="NAD(P)-bd_dom_sf"/>
</dbReference>
<evidence type="ECO:0000256" key="7">
    <source>
        <dbReference type="ARBA" id="ARBA00023027"/>
    </source>
</evidence>
<evidence type="ECO:0000256" key="1">
    <source>
        <dbReference type="ARBA" id="ARBA00000083"/>
    </source>
</evidence>
<evidence type="ECO:0000256" key="10">
    <source>
        <dbReference type="RuleBase" id="RU366046"/>
    </source>
</evidence>
<feature type="domain" description="NAD-dependent epimerase/dehydratase" evidence="11">
    <location>
        <begin position="5"/>
        <end position="263"/>
    </location>
</feature>
<name>A0A2N8RFW1_STUST</name>
<comment type="pathway">
    <text evidence="3 10">Carbohydrate metabolism; galactose metabolism.</text>
</comment>
<sequence length="340" mass="37207">MLRRILVTGGAGYIGSHATLSLLEAGFDVLVLDNLSNSSEESLRRVSKICGKALKFVKGDIRDRLLLDSLFADNRIDAVLHFAGLKSVCESIHDPLTYYENNIIGTLTLCQSMASSGVFNLVFSSSAAVYGDASRMPISEDFPTGPKTPYGRSKLMAEEILRDLGNSESRWRIALLRYFNPVGAHSSGLIGEDPNDTPSNLLPYISQVAIGKLSNVAVFGNDYPTRDGTGVRDYIHVVDLAEGHIKALNAISQLNGVHTWNLGTGTGYTVLEMINAFGRISGLPIPHHITARRAGDIAECWANSSKAEYELKWTAKRALDDMVTDAWRWQTLNPLGYKCI</sequence>
<proteinExistence type="inferred from homology"/>
<dbReference type="Gene3D" id="3.90.25.10">
    <property type="entry name" value="UDP-galactose 4-epimerase, domain 1"/>
    <property type="match status" value="1"/>
</dbReference>
<keyword evidence="10" id="KW-0119">Carbohydrate metabolism</keyword>
<gene>
    <name evidence="12" type="primary">galE</name>
    <name evidence="12" type="ORF">CXK99_09110</name>
</gene>